<feature type="region of interest" description="Disordered" evidence="1">
    <location>
        <begin position="558"/>
        <end position="594"/>
    </location>
</feature>
<evidence type="ECO:0000313" key="4">
    <source>
        <dbReference type="Proteomes" id="UP001208570"/>
    </source>
</evidence>
<evidence type="ECO:0008006" key="5">
    <source>
        <dbReference type="Google" id="ProtNLM"/>
    </source>
</evidence>
<accession>A0AAD9K8N8</accession>
<comment type="caution">
    <text evidence="3">The sequence shown here is derived from an EMBL/GenBank/DDBJ whole genome shotgun (WGS) entry which is preliminary data.</text>
</comment>
<feature type="compositionally biased region" description="Basic and acidic residues" evidence="1">
    <location>
        <begin position="571"/>
        <end position="585"/>
    </location>
</feature>
<dbReference type="EMBL" id="JAODUP010000035">
    <property type="protein sequence ID" value="KAK2166786.1"/>
    <property type="molecule type" value="Genomic_DNA"/>
</dbReference>
<gene>
    <name evidence="3" type="ORF">LSH36_35g04035</name>
</gene>
<proteinExistence type="predicted"/>
<sequence length="624" mass="69896">MGRIIISQISSLIIILARLQDIQTFILEEDIHGDYEHFVAVPVKMDHVTDKQYFHIYITADTETTLEITLHGTYLYRAARLMKKNDWSWHECFYISEDLQESAYSKGFHIVADHPVTVLLTRNGSTAPSLITYTALPLPKWQHTKHIIGSLPPAERAWQSSQFLVATGRNGTTISAYGPGSSTPTIADLSIDPYTVYEYSVDEPRTALGFRLTSTNPAAVYGRFKLSSELEFQEIVDYYGFYQVPSVIRLGTQYVVGPWKTYIPHQYYRILVVSSDRNASIRISHSAGHEKLTIFRYSSVSCSIQYNTSGVCTISCLGDPSPQWYVEVGDISADQAVIVNCSVRCLVFLVVEDAPEDDNMYEPSLFALTCLVAPPRPLPAGLHFFVPFVEDDQHRVEIRVNIAVPEAARDGLLIDGIPINELEALLKYATIAVSTWIVISVDLKPGNHRVVHEASESVPISIHIHGSDYSWPISVFGYPAAYPEASPTSDGTGTPFFRKSAATISSKPTSDATRHHHSVTAIPISFHLLLYNNKNIPSSSSLFRAIIYGQLTSLKKEHRQSTQNEKQNIGLDEKVEIDERQKADETDGDMYLVPTSDRPRYERIRPGTAETNLDQHDVTYDTIT</sequence>
<evidence type="ECO:0000256" key="2">
    <source>
        <dbReference type="SAM" id="SignalP"/>
    </source>
</evidence>
<keyword evidence="2" id="KW-0732">Signal</keyword>
<keyword evidence="4" id="KW-1185">Reference proteome</keyword>
<feature type="signal peptide" evidence="2">
    <location>
        <begin position="1"/>
        <end position="24"/>
    </location>
</feature>
<reference evidence="3" key="1">
    <citation type="journal article" date="2023" name="Mol. Biol. Evol.">
        <title>Third-Generation Sequencing Reveals the Adaptive Role of the Epigenome in Three Deep-Sea Polychaetes.</title>
        <authorList>
            <person name="Perez M."/>
            <person name="Aroh O."/>
            <person name="Sun Y."/>
            <person name="Lan Y."/>
            <person name="Juniper S.K."/>
            <person name="Young C.R."/>
            <person name="Angers B."/>
            <person name="Qian P.Y."/>
        </authorList>
    </citation>
    <scope>NUCLEOTIDE SEQUENCE</scope>
    <source>
        <strain evidence="3">P08H-3</strain>
    </source>
</reference>
<evidence type="ECO:0000313" key="3">
    <source>
        <dbReference type="EMBL" id="KAK2166786.1"/>
    </source>
</evidence>
<organism evidence="3 4">
    <name type="scientific">Paralvinella palmiformis</name>
    <dbReference type="NCBI Taxonomy" id="53620"/>
    <lineage>
        <taxon>Eukaryota</taxon>
        <taxon>Metazoa</taxon>
        <taxon>Spiralia</taxon>
        <taxon>Lophotrochozoa</taxon>
        <taxon>Annelida</taxon>
        <taxon>Polychaeta</taxon>
        <taxon>Sedentaria</taxon>
        <taxon>Canalipalpata</taxon>
        <taxon>Terebellida</taxon>
        <taxon>Terebelliformia</taxon>
        <taxon>Alvinellidae</taxon>
        <taxon>Paralvinella</taxon>
    </lineage>
</organism>
<feature type="chain" id="PRO_5042013292" description="IgGFc-binding protein N-terminal domain-containing protein" evidence="2">
    <location>
        <begin position="25"/>
        <end position="624"/>
    </location>
</feature>
<evidence type="ECO:0000256" key="1">
    <source>
        <dbReference type="SAM" id="MobiDB-lite"/>
    </source>
</evidence>
<dbReference type="AlphaFoldDB" id="A0AAD9K8N8"/>
<protein>
    <recommendedName>
        <fullName evidence="5">IgGFc-binding protein N-terminal domain-containing protein</fullName>
    </recommendedName>
</protein>
<name>A0AAD9K8N8_9ANNE</name>
<dbReference type="Proteomes" id="UP001208570">
    <property type="component" value="Unassembled WGS sequence"/>
</dbReference>